<comment type="caution">
    <text evidence="7">The sequence shown here is derived from an EMBL/GenBank/DDBJ whole genome shotgun (WGS) entry which is preliminary data.</text>
</comment>
<evidence type="ECO:0000313" key="8">
    <source>
        <dbReference type="Proteomes" id="UP000298663"/>
    </source>
</evidence>
<name>A0A4U5NHZ1_STECR</name>
<gene>
    <name evidence="7" type="ORF">L596_016437</name>
</gene>
<dbReference type="OrthoDB" id="5862767at2759"/>
<proteinExistence type="predicted"/>
<feature type="compositionally biased region" description="Basic and acidic residues" evidence="5">
    <location>
        <begin position="1"/>
        <end position="10"/>
    </location>
</feature>
<evidence type="ECO:0000256" key="4">
    <source>
        <dbReference type="ARBA" id="ARBA00023136"/>
    </source>
</evidence>
<comment type="subcellular location">
    <subcellularLocation>
        <location evidence="1">Endomembrane system</location>
        <topology evidence="1">Multi-pass membrane protein</topology>
    </subcellularLocation>
</comment>
<dbReference type="PANTHER" id="PTHR12479:SF10">
    <property type="entry name" value="LYSOSOMAL-ASSOCIATED TRANSMEMBRANE PROTEIN"/>
    <property type="match status" value="1"/>
</dbReference>
<feature type="transmembrane region" description="Helical" evidence="6">
    <location>
        <begin position="49"/>
        <end position="71"/>
    </location>
</feature>
<reference evidence="7 8" key="2">
    <citation type="journal article" date="2019" name="G3 (Bethesda)">
        <title>Hybrid Assembly of the Genome of the Entomopathogenic Nematode Steinernema carpocapsae Identifies the X-Chromosome.</title>
        <authorList>
            <person name="Serra L."/>
            <person name="Macchietto M."/>
            <person name="Macias-Munoz A."/>
            <person name="McGill C.J."/>
            <person name="Rodriguez I.M."/>
            <person name="Rodriguez B."/>
            <person name="Murad R."/>
            <person name="Mortazavi A."/>
        </authorList>
    </citation>
    <scope>NUCLEOTIDE SEQUENCE [LARGE SCALE GENOMIC DNA]</scope>
    <source>
        <strain evidence="7 8">ALL</strain>
    </source>
</reference>
<evidence type="ECO:0000256" key="5">
    <source>
        <dbReference type="SAM" id="MobiDB-lite"/>
    </source>
</evidence>
<keyword evidence="8" id="KW-1185">Reference proteome</keyword>
<sequence>MLAKTMRVDDVDNQDVPNQGTSQQPLLRRENPYIPAYRCCCGNLHTGTIVIGIIAMWVSLGGALGFIFSLPKTHIIPFLWIGSTYNLYWTISCFCLFYAIWKETPDMLLPFIVAQCLGMLLIAIIIAILMVAEFGTPIFIHKLHPKGKPEETERESEI</sequence>
<evidence type="ECO:0000256" key="6">
    <source>
        <dbReference type="SAM" id="Phobius"/>
    </source>
</evidence>
<organism evidence="7 8">
    <name type="scientific">Steinernema carpocapsae</name>
    <name type="common">Entomopathogenic nematode</name>
    <dbReference type="NCBI Taxonomy" id="34508"/>
    <lineage>
        <taxon>Eukaryota</taxon>
        <taxon>Metazoa</taxon>
        <taxon>Ecdysozoa</taxon>
        <taxon>Nematoda</taxon>
        <taxon>Chromadorea</taxon>
        <taxon>Rhabditida</taxon>
        <taxon>Tylenchina</taxon>
        <taxon>Panagrolaimomorpha</taxon>
        <taxon>Strongyloidoidea</taxon>
        <taxon>Steinernematidae</taxon>
        <taxon>Steinernema</taxon>
    </lineage>
</organism>
<dbReference type="Proteomes" id="UP000298663">
    <property type="component" value="Unassembled WGS sequence"/>
</dbReference>
<feature type="transmembrane region" description="Helical" evidence="6">
    <location>
        <begin position="107"/>
        <end position="132"/>
    </location>
</feature>
<feature type="region of interest" description="Disordered" evidence="5">
    <location>
        <begin position="1"/>
        <end position="24"/>
    </location>
</feature>
<dbReference type="InterPro" id="IPR051115">
    <property type="entry name" value="LAPTM_transporter"/>
</dbReference>
<keyword evidence="2 6" id="KW-0812">Transmembrane</keyword>
<reference evidence="7 8" key="1">
    <citation type="journal article" date="2015" name="Genome Biol.">
        <title>Comparative genomics of Steinernema reveals deeply conserved gene regulatory networks.</title>
        <authorList>
            <person name="Dillman A.R."/>
            <person name="Macchietto M."/>
            <person name="Porter C.F."/>
            <person name="Rogers A."/>
            <person name="Williams B."/>
            <person name="Antoshechkin I."/>
            <person name="Lee M.M."/>
            <person name="Goodwin Z."/>
            <person name="Lu X."/>
            <person name="Lewis E.E."/>
            <person name="Goodrich-Blair H."/>
            <person name="Stock S.P."/>
            <person name="Adams B.J."/>
            <person name="Sternberg P.W."/>
            <person name="Mortazavi A."/>
        </authorList>
    </citation>
    <scope>NUCLEOTIDE SEQUENCE [LARGE SCALE GENOMIC DNA]</scope>
    <source>
        <strain evidence="7 8">ALL</strain>
    </source>
</reference>
<accession>A0A4U5NHZ1</accession>
<evidence type="ECO:0000256" key="1">
    <source>
        <dbReference type="ARBA" id="ARBA00004127"/>
    </source>
</evidence>
<dbReference type="GO" id="GO:0012505">
    <property type="term" value="C:endomembrane system"/>
    <property type="evidence" value="ECO:0007669"/>
    <property type="project" value="UniProtKB-SubCell"/>
</dbReference>
<dbReference type="AlphaFoldDB" id="A0A4U5NHZ1"/>
<dbReference type="GO" id="GO:0005765">
    <property type="term" value="C:lysosomal membrane"/>
    <property type="evidence" value="ECO:0007669"/>
    <property type="project" value="TreeGrafter"/>
</dbReference>
<keyword evidence="4 6" id="KW-0472">Membrane</keyword>
<evidence type="ECO:0000256" key="2">
    <source>
        <dbReference type="ARBA" id="ARBA00022692"/>
    </source>
</evidence>
<keyword evidence="3 6" id="KW-1133">Transmembrane helix</keyword>
<protein>
    <submittedName>
        <fullName evidence="7">Uncharacterized protein</fullName>
    </submittedName>
</protein>
<evidence type="ECO:0000313" key="7">
    <source>
        <dbReference type="EMBL" id="TKR82757.1"/>
    </source>
</evidence>
<dbReference type="EMBL" id="AZBU02000004">
    <property type="protein sequence ID" value="TKR82757.1"/>
    <property type="molecule type" value="Genomic_DNA"/>
</dbReference>
<dbReference type="PANTHER" id="PTHR12479">
    <property type="entry name" value="LYSOSOMAL-ASSOCIATED TRANSMEMBRANE PROTEIN"/>
    <property type="match status" value="1"/>
</dbReference>
<feature type="transmembrane region" description="Helical" evidence="6">
    <location>
        <begin position="78"/>
        <end position="101"/>
    </location>
</feature>
<evidence type="ECO:0000256" key="3">
    <source>
        <dbReference type="ARBA" id="ARBA00022989"/>
    </source>
</evidence>